<dbReference type="InterPro" id="IPR000843">
    <property type="entry name" value="HTH_LacI"/>
</dbReference>
<dbReference type="EMBL" id="BSFH01000029">
    <property type="protein sequence ID" value="GLK64643.1"/>
    <property type="molecule type" value="Genomic_DNA"/>
</dbReference>
<dbReference type="PROSITE" id="PS50932">
    <property type="entry name" value="HTH_LACI_2"/>
    <property type="match status" value="1"/>
</dbReference>
<dbReference type="CDD" id="cd01392">
    <property type="entry name" value="HTH_LacI"/>
    <property type="match status" value="1"/>
</dbReference>
<dbReference type="GO" id="GO:0000976">
    <property type="term" value="F:transcription cis-regulatory region binding"/>
    <property type="evidence" value="ECO:0007669"/>
    <property type="project" value="TreeGrafter"/>
</dbReference>
<proteinExistence type="predicted"/>
<protein>
    <submittedName>
        <fullName evidence="5">LacI family transcriptional regulator</fullName>
    </submittedName>
</protein>
<dbReference type="Gene3D" id="3.40.50.2300">
    <property type="match status" value="2"/>
</dbReference>
<keyword evidence="1" id="KW-0805">Transcription regulation</keyword>
<keyword evidence="6" id="KW-1185">Reference proteome</keyword>
<dbReference type="GO" id="GO:0003700">
    <property type="term" value="F:DNA-binding transcription factor activity"/>
    <property type="evidence" value="ECO:0007669"/>
    <property type="project" value="TreeGrafter"/>
</dbReference>
<dbReference type="SMART" id="SM00354">
    <property type="entry name" value="HTH_LACI"/>
    <property type="match status" value="1"/>
</dbReference>
<dbReference type="PANTHER" id="PTHR30146:SF109">
    <property type="entry name" value="HTH-TYPE TRANSCRIPTIONAL REGULATOR GALS"/>
    <property type="match status" value="1"/>
</dbReference>
<dbReference type="Proteomes" id="UP001143349">
    <property type="component" value="Unassembled WGS sequence"/>
</dbReference>
<dbReference type="PANTHER" id="PTHR30146">
    <property type="entry name" value="LACI-RELATED TRANSCRIPTIONAL REPRESSOR"/>
    <property type="match status" value="1"/>
</dbReference>
<dbReference type="SUPFAM" id="SSF47413">
    <property type="entry name" value="lambda repressor-like DNA-binding domains"/>
    <property type="match status" value="1"/>
</dbReference>
<feature type="domain" description="HTH lacI-type" evidence="4">
    <location>
        <begin position="10"/>
        <end position="64"/>
    </location>
</feature>
<reference evidence="5" key="1">
    <citation type="journal article" date="2014" name="Int. J. Syst. Evol. Microbiol.">
        <title>Complete genome sequence of Corynebacterium casei LMG S-19264T (=DSM 44701T), isolated from a smear-ripened cheese.</title>
        <authorList>
            <consortium name="US DOE Joint Genome Institute (JGI-PGF)"/>
            <person name="Walter F."/>
            <person name="Albersmeier A."/>
            <person name="Kalinowski J."/>
            <person name="Ruckert C."/>
        </authorList>
    </citation>
    <scope>NUCLEOTIDE SEQUENCE</scope>
    <source>
        <strain evidence="5">VKM B-2222</strain>
    </source>
</reference>
<comment type="caution">
    <text evidence="5">The sequence shown here is derived from an EMBL/GenBank/DDBJ whole genome shotgun (WGS) entry which is preliminary data.</text>
</comment>
<evidence type="ECO:0000256" key="3">
    <source>
        <dbReference type="ARBA" id="ARBA00023163"/>
    </source>
</evidence>
<gene>
    <name evidence="5" type="ORF">GCM10017635_21140</name>
</gene>
<dbReference type="Gene3D" id="1.10.260.40">
    <property type="entry name" value="lambda repressor-like DNA-binding domains"/>
    <property type="match status" value="1"/>
</dbReference>
<dbReference type="InterPro" id="IPR028082">
    <property type="entry name" value="Peripla_BP_I"/>
</dbReference>
<name>A0AAD3NZG6_9RHOB</name>
<dbReference type="CDD" id="cd20009">
    <property type="entry name" value="PBP1_RafR-like"/>
    <property type="match status" value="1"/>
</dbReference>
<keyword evidence="2" id="KW-0238">DNA-binding</keyword>
<sequence length="345" mass="37727">MTGKDVRPRPTLRTIASHLGVSLGTVSRALSDDPLIARETREKVRATAEQLGYTPDRAARSLRTGRTGTIILVLNPHDEVLGFSTSIIRGITRALHGTSYHLLVLPDFEGQRDGLIRKIVRNRLADGVIFSRTEPQDIRVRYLTEIRFPFVSHGRTELPFVHPFVDFDNHEFARCAALSLLEAGARRPAILLPDPRFTFGGHLLEGFRVATGTAGRVLPGVTLDTEGGAFAAVIGKILRGPDPPDGLVLPGEISGLAAMAAIHDAGLRPGQDVHLAVKQTSGVFDMIRPRISSFYEDLVETGYLMAGFLLRRIEGEEPEKLRHVQSVRVERQMAPLPQNGGPALP</sequence>
<dbReference type="Pfam" id="PF13377">
    <property type="entry name" value="Peripla_BP_3"/>
    <property type="match status" value="1"/>
</dbReference>
<dbReference type="InterPro" id="IPR010982">
    <property type="entry name" value="Lambda_DNA-bd_dom_sf"/>
</dbReference>
<evidence type="ECO:0000256" key="1">
    <source>
        <dbReference type="ARBA" id="ARBA00023015"/>
    </source>
</evidence>
<accession>A0AAD3NZG6</accession>
<dbReference type="SUPFAM" id="SSF53822">
    <property type="entry name" value="Periplasmic binding protein-like I"/>
    <property type="match status" value="1"/>
</dbReference>
<dbReference type="RefSeq" id="WP_010396675.1">
    <property type="nucleotide sequence ID" value="NZ_BSFH01000029.1"/>
</dbReference>
<dbReference type="InterPro" id="IPR046335">
    <property type="entry name" value="LacI/GalR-like_sensor"/>
</dbReference>
<evidence type="ECO:0000256" key="2">
    <source>
        <dbReference type="ARBA" id="ARBA00023125"/>
    </source>
</evidence>
<evidence type="ECO:0000313" key="5">
    <source>
        <dbReference type="EMBL" id="GLK64643.1"/>
    </source>
</evidence>
<dbReference type="AlphaFoldDB" id="A0AAD3NZG6"/>
<dbReference type="Pfam" id="PF00356">
    <property type="entry name" value="LacI"/>
    <property type="match status" value="1"/>
</dbReference>
<keyword evidence="3" id="KW-0804">Transcription</keyword>
<evidence type="ECO:0000259" key="4">
    <source>
        <dbReference type="PROSITE" id="PS50932"/>
    </source>
</evidence>
<evidence type="ECO:0000313" key="6">
    <source>
        <dbReference type="Proteomes" id="UP001143349"/>
    </source>
</evidence>
<organism evidence="5 6">
    <name type="scientific">Paracoccus kondratievae</name>
    <dbReference type="NCBI Taxonomy" id="135740"/>
    <lineage>
        <taxon>Bacteria</taxon>
        <taxon>Pseudomonadati</taxon>
        <taxon>Pseudomonadota</taxon>
        <taxon>Alphaproteobacteria</taxon>
        <taxon>Rhodobacterales</taxon>
        <taxon>Paracoccaceae</taxon>
        <taxon>Paracoccus</taxon>
    </lineage>
</organism>
<reference evidence="5" key="2">
    <citation type="submission" date="2023-01" db="EMBL/GenBank/DDBJ databases">
        <authorList>
            <person name="Sun Q."/>
            <person name="Evtushenko L."/>
        </authorList>
    </citation>
    <scope>NUCLEOTIDE SEQUENCE</scope>
    <source>
        <strain evidence="5">VKM B-2222</strain>
    </source>
</reference>